<comment type="caution">
    <text evidence="2">The sequence shown here is derived from an EMBL/GenBank/DDBJ whole genome shotgun (WGS) entry which is preliminary data.</text>
</comment>
<reference evidence="2 3" key="1">
    <citation type="submission" date="2018-11" db="EMBL/GenBank/DDBJ databases">
        <title>Genome sequence of Saitozyma podzolica DSM 27192.</title>
        <authorList>
            <person name="Aliyu H."/>
            <person name="Gorte O."/>
            <person name="Ochsenreither K."/>
        </authorList>
    </citation>
    <scope>NUCLEOTIDE SEQUENCE [LARGE SCALE GENOMIC DNA]</scope>
    <source>
        <strain evidence="2 3">DSM 27192</strain>
    </source>
</reference>
<dbReference type="EMBL" id="RSCD01000020">
    <property type="protein sequence ID" value="RSH85496.1"/>
    <property type="molecule type" value="Genomic_DNA"/>
</dbReference>
<evidence type="ECO:0000256" key="1">
    <source>
        <dbReference type="SAM" id="MobiDB-lite"/>
    </source>
</evidence>
<dbReference type="Proteomes" id="UP000279259">
    <property type="component" value="Unassembled WGS sequence"/>
</dbReference>
<evidence type="ECO:0000313" key="2">
    <source>
        <dbReference type="EMBL" id="RSH85496.1"/>
    </source>
</evidence>
<accession>A0A427Y2X3</accession>
<sequence>MLVPGSRDYGTVNLQPSHRGRHFTVKVYPRLVHVIKSFNSHLQGGIPKTLRGVRTQVEAALRMIHSLTGRDGMGLGGFRIEVTVKAPSLREAHPSRQEDRRQGGRQGGLPGQRQLGVPIGRLGEVFQGQAGDRPSKQQVQALTDILNALGWNGGIRSPTKSLAVSAWWNMSPTAVLTLFNILSKIYQTDDQIRALFQLARANSAGDGLPCKNHPNDQHHRYQVNNGQPFRIRCCMHGCYHKLQRAAIIHWIAELVNCNVVGGSKLGRDGS</sequence>
<dbReference type="OrthoDB" id="2564822at2759"/>
<feature type="region of interest" description="Disordered" evidence="1">
    <location>
        <begin position="86"/>
        <end position="114"/>
    </location>
</feature>
<feature type="compositionally biased region" description="Basic and acidic residues" evidence="1">
    <location>
        <begin position="88"/>
        <end position="102"/>
    </location>
</feature>
<evidence type="ECO:0000313" key="3">
    <source>
        <dbReference type="Proteomes" id="UP000279259"/>
    </source>
</evidence>
<keyword evidence="3" id="KW-1185">Reference proteome</keyword>
<gene>
    <name evidence="2" type="ORF">EHS25_004892</name>
</gene>
<name>A0A427Y2X3_9TREE</name>
<organism evidence="2 3">
    <name type="scientific">Saitozyma podzolica</name>
    <dbReference type="NCBI Taxonomy" id="1890683"/>
    <lineage>
        <taxon>Eukaryota</taxon>
        <taxon>Fungi</taxon>
        <taxon>Dikarya</taxon>
        <taxon>Basidiomycota</taxon>
        <taxon>Agaricomycotina</taxon>
        <taxon>Tremellomycetes</taxon>
        <taxon>Tremellales</taxon>
        <taxon>Trimorphomycetaceae</taxon>
        <taxon>Saitozyma</taxon>
    </lineage>
</organism>
<dbReference type="AlphaFoldDB" id="A0A427Y2X3"/>
<dbReference type="PANTHER" id="PTHR34863">
    <property type="entry name" value="EXPRESSED PROTEIN"/>
    <property type="match status" value="1"/>
</dbReference>
<protein>
    <submittedName>
        <fullName evidence="2">Uncharacterized protein</fullName>
    </submittedName>
</protein>
<proteinExistence type="predicted"/>
<dbReference type="PANTHER" id="PTHR34863:SF1">
    <property type="entry name" value="OTU DOMAIN-CONTAINING PROTEIN"/>
    <property type="match status" value="1"/>
</dbReference>